<feature type="region of interest" description="Disordered" evidence="17">
    <location>
        <begin position="506"/>
        <end position="542"/>
    </location>
</feature>
<keyword evidence="6" id="KW-0132">Cell division</keyword>
<reference evidence="19" key="2">
    <citation type="submission" date="2025-08" db="UniProtKB">
        <authorList>
            <consortium name="Ensembl"/>
        </authorList>
    </citation>
    <scope>IDENTIFICATION</scope>
</reference>
<comment type="subcellular location">
    <subcellularLocation>
        <location evidence="2">Chromosome</location>
        <location evidence="2">Centromere</location>
        <location evidence="2">Kinetochore</location>
    </subcellularLocation>
    <subcellularLocation>
        <location evidence="1">Cytoplasm</location>
        <location evidence="1">Cytoskeleton</location>
        <location evidence="1">Microtubule organizing center</location>
        <location evidence="1">Centrosome</location>
    </subcellularLocation>
    <subcellularLocation>
        <location evidence="3">Cytoplasm</location>
        <location evidence="3">Cytoskeleton</location>
        <location evidence="3">Spindle pole</location>
    </subcellularLocation>
</comment>
<feature type="domain" description="TOG" evidence="18">
    <location>
        <begin position="556"/>
        <end position="773"/>
    </location>
</feature>
<feature type="compositionally biased region" description="Basic and acidic residues" evidence="17">
    <location>
        <begin position="1767"/>
        <end position="1781"/>
    </location>
</feature>
<evidence type="ECO:0000256" key="1">
    <source>
        <dbReference type="ARBA" id="ARBA00004300"/>
    </source>
</evidence>
<dbReference type="InterPro" id="IPR011989">
    <property type="entry name" value="ARM-like"/>
</dbReference>
<evidence type="ECO:0000256" key="10">
    <source>
        <dbReference type="ARBA" id="ARBA00023212"/>
    </source>
</evidence>
<dbReference type="SMART" id="SM01349">
    <property type="entry name" value="TOG"/>
    <property type="match status" value="5"/>
</dbReference>
<keyword evidence="5" id="KW-0963">Cytoplasm</keyword>
<evidence type="ECO:0000256" key="2">
    <source>
        <dbReference type="ARBA" id="ARBA00004629"/>
    </source>
</evidence>
<feature type="domain" description="TOG" evidence="18">
    <location>
        <begin position="805"/>
        <end position="1023"/>
    </location>
</feature>
<feature type="domain" description="TOG" evidence="18">
    <location>
        <begin position="1150"/>
        <end position="1388"/>
    </location>
</feature>
<evidence type="ECO:0000313" key="19">
    <source>
        <dbReference type="Ensembl" id="ENSEASP00005025856.2"/>
    </source>
</evidence>
<dbReference type="GO" id="GO:0046785">
    <property type="term" value="P:microtubule polymerization"/>
    <property type="evidence" value="ECO:0007669"/>
    <property type="project" value="InterPro"/>
</dbReference>
<organism evidence="19 20">
    <name type="scientific">Equus asinus</name>
    <name type="common">Donkey</name>
    <name type="synonym">Equus africanus asinus</name>
    <dbReference type="NCBI Taxonomy" id="9793"/>
    <lineage>
        <taxon>Eukaryota</taxon>
        <taxon>Metazoa</taxon>
        <taxon>Chordata</taxon>
        <taxon>Craniata</taxon>
        <taxon>Vertebrata</taxon>
        <taxon>Euteleostomi</taxon>
        <taxon>Mammalia</taxon>
        <taxon>Eutheria</taxon>
        <taxon>Laurasiatheria</taxon>
        <taxon>Perissodactyla</taxon>
        <taxon>Equidae</taxon>
        <taxon>Equus</taxon>
    </lineage>
</organism>
<dbReference type="FunFam" id="1.25.10.10:FF:000052">
    <property type="entry name" value="Cytoskeleton associated protein 5"/>
    <property type="match status" value="1"/>
</dbReference>
<sequence>MGDDSEWMKLPVDQKCEHKLWKARLSGYEEALKIFQKIKDEKSPEWSKYLGLIKKFVTDSNAVVQLKGLEAALVYVENAHVAGKTTGEVVSGVVSKVFNQPKAKAKELGIEICLMYIEIEKGEAVQEELLKGLDNKNPKIIVACIETLRKALSEFGSKIVLLKPIIKVLPKLFESREKAVRDEAKLIAVEIYRWIRDALRPPLQNINSVQLKELEEEWVKLPTGAPKPTRFLRSQQELEAKLEQQQAAGGGDDGDEVPQIDAYELLEAVEILSKLPKDFYDKIEAKKWQERKEALEAVEVLVKNPKLEAGDYADLVKALKKVVGKDTNVMLVALAAKCLTGLAVGLRKKFGQYAGHVVPTILEKFKEKKPQVVQALQEAIDAIFLTTTLQNISEDVLAVMDNKNPTIKQQTSLFIARSFRHCTASTLPKSLLKPFCAALLKHINDSAPEVRDAAFEALGTALKVVGEKAVNPFLNDVDKLKLDKIKECSEKVELIHGKKVGLAAEKKDLKPGPGRTAASGAAGDKDTKDISAPKPGPLKKAPATKVNRRLGKYGLKIRIEVCEEKASAVLPATCIQLLDSSNWKERLACMEEFQKAVELMDRTEMPCQALVRMLAKKPGWKETNFQVMQMKLHIVALIAQKGNFSKTSAQIVLDGLVDKIGDVKCGNNAKEAMTAIAEACMLPWTAEQVMSMAFSQKNPKNQSETLNWLSNAIKEFEQPSLWLCSGLTSAITLLGVMYLYVGPSLRMFFEDEKPALLSQIDAEFEKMQGQSPPAPTRGISKHSTSGTDEGEDGDEPDDAGNDVVDLLPRTEISDKITSELVSKIGDKNWKIRKEGLDEVAAIINEAKFIQPNIGELPAALKGRLNDSNKILVQQTLNILQQLAVAMGPNIKQHVKNLGIPIITVLGDSKNNVRAAALATVNAWAEQTGMKEWLEGEDLSEELKKENPFLRQELLGWLAEKLPTLRSTPTDLILCVPHLYSCLEDRNGDVRKKAQDALPFLAYDPTSKDQVLAMLEKAKANMPAKPAATAKATSKPMGGSAPAKFQPASGNCVLRGLLRKEAAQGNFRKKSSLHFYRVSSQLRTQALPLSLPSFHKHFAQGKKAPSKTSLKEDEDKSGPIFIVVPNGKEQRMKDEKGLKVLKWNFTTPRDEYIEQLKAQMSSCVAKWLQDEMFHSDFQHHNKALAVMVDHLESEKEGVIGCLDLILKWLTLRFFDTNTSVLMKALEYLKLLFTLLSEEEYHLTENEASSFIPYLILKVGEPKDVIRKDVRAILNRMCLVYPASKMFPFIMEGTKSKNSKQRAECLEELGCLVESYGMNVCQPTPGKALKEIAIHIGDRDNAVRNAALNTIVTVYNVHGDQVFKLIGTLSEKDMSMLEERIKRSAKRPSAAPIKQVEEKPQRAQNISSNANMLRKGPAEDMSSKLNQARSMSGHPEAAQMVRREFQLDLDEIENDNGTVRCEMPELVQHKLDDIFEPVLIPEPKIRAVSPHFDDMHSNTASTINFIISQVASGDINTSIQALTQIDEVLRQEDKAEAMSGHIDQFLIATFMQLRLIYNTHMADEKLEKDEIIKLYSCIIGNMISLFQIESLAREASTGVLKDLMHGLITLMLDSRIEDLEEGQQVIRSVNLLVVKVLEKSDQTNILRYTHTLSIRAWNSLLCLPIEPEVTRSCLWRMVRLLPDTINSINLDRILLDIHIFMKVFPKEKLKQCKSEFPVRTLKTLLHTLCKLKGPKILDHLTMIDNKNESELEAHLCRMMKHSMDQTGSKSEKETEKGASRIDEKSSKAKVNDFLAEIFKKIGSKENTKEGLAELYEYKKKYSDADIEPFLKNSSQFFQSYVERGLRVIEMEREGKGRIPTSAGISPQMEVTCVPAPASTMSSIGNTNGEEVGPSVYLERLKILRQRCGLDNTKQDDRPPLTSLLSKPAVPAVASSTDMLHSKLSQLRESREQHQHADLDSSQPHPSGAATASSSTANIDDLKKRLERIKSSRK</sequence>
<dbReference type="GO" id="GO:0007051">
    <property type="term" value="P:spindle organization"/>
    <property type="evidence" value="ECO:0007669"/>
    <property type="project" value="InterPro"/>
</dbReference>
<feature type="compositionally biased region" description="Basic and acidic residues" evidence="17">
    <location>
        <begin position="1977"/>
        <end position="1991"/>
    </location>
</feature>
<dbReference type="Proteomes" id="UP000694387">
    <property type="component" value="Chromosome 17"/>
</dbReference>
<evidence type="ECO:0000256" key="11">
    <source>
        <dbReference type="ARBA" id="ARBA00023306"/>
    </source>
</evidence>
<dbReference type="GeneTree" id="ENSGT00390000014757"/>
<keyword evidence="4" id="KW-0158">Chromosome</keyword>
<dbReference type="GO" id="GO:0030951">
    <property type="term" value="P:establishment or maintenance of microtubule cytoskeleton polarity"/>
    <property type="evidence" value="ECO:0007669"/>
    <property type="project" value="InterPro"/>
</dbReference>
<dbReference type="GO" id="GO:0051301">
    <property type="term" value="P:cell division"/>
    <property type="evidence" value="ECO:0007669"/>
    <property type="project" value="UniProtKB-KW"/>
</dbReference>
<evidence type="ECO:0000256" key="15">
    <source>
        <dbReference type="ARBA" id="ARBA00071249"/>
    </source>
</evidence>
<keyword evidence="20" id="KW-1185">Reference proteome</keyword>
<evidence type="ECO:0000256" key="8">
    <source>
        <dbReference type="ARBA" id="ARBA00022776"/>
    </source>
</evidence>
<dbReference type="GO" id="GO:0000776">
    <property type="term" value="C:kinetochore"/>
    <property type="evidence" value="ECO:0007669"/>
    <property type="project" value="UniProtKB-KW"/>
</dbReference>
<dbReference type="InterPro" id="IPR045110">
    <property type="entry name" value="XMAP215"/>
</dbReference>
<dbReference type="Ensembl" id="ENSEAST00005028071.2">
    <property type="protein sequence ID" value="ENSEASP00005025856.2"/>
    <property type="gene ID" value="ENSEASG00005015601.2"/>
</dbReference>
<evidence type="ECO:0000256" key="16">
    <source>
        <dbReference type="PROSITE-ProRule" id="PRU00103"/>
    </source>
</evidence>
<dbReference type="InterPro" id="IPR021133">
    <property type="entry name" value="HEAT_type_2"/>
</dbReference>
<evidence type="ECO:0000256" key="6">
    <source>
        <dbReference type="ARBA" id="ARBA00022618"/>
    </source>
</evidence>
<evidence type="ECO:0000313" key="20">
    <source>
        <dbReference type="Proteomes" id="UP000694387"/>
    </source>
</evidence>
<evidence type="ECO:0000256" key="4">
    <source>
        <dbReference type="ARBA" id="ARBA00022454"/>
    </source>
</evidence>
<dbReference type="FunFam" id="1.25.10.10:FF:000050">
    <property type="entry name" value="Cytoskeleton-associated protein 5 isoform X1"/>
    <property type="match status" value="1"/>
</dbReference>
<comment type="function">
    <text evidence="14">Binds to the plus end of microtubules and regulates microtubule dynamics and microtubule organization. Acts as a processive microtubule polymerase. Promotes cytoplasmic microtubule nucleation and elongation. Plays a major role in organizing spindle poles. In spindle formation protects kinetochore microtubules from depolymerization by KIF2C and has an essential role in centrosomal microtubule assembly independently of KIF2C activity. Contributes to centrosome integrity. Acts as a component of the TACC3/ch-TOG/clathrin complex proposed to contribute to stabilization of kinetochore fibers of the mitotic spindle by acting as inter-microtubule bridge. The TACC3/ch-TOG/clathrin complex is required for the maintenance of kinetochore fiber tension. Enhances the strength of NDC80 complex-mediated kinetochore-tip microtubule attachments.</text>
</comment>
<feature type="region of interest" description="Disordered" evidence="17">
    <location>
        <begin position="1760"/>
        <end position="1781"/>
    </location>
</feature>
<feature type="compositionally biased region" description="Low complexity" evidence="17">
    <location>
        <begin position="1964"/>
        <end position="1974"/>
    </location>
</feature>
<feature type="compositionally biased region" description="Polar residues" evidence="17">
    <location>
        <begin position="1931"/>
        <end position="1942"/>
    </location>
</feature>
<dbReference type="GO" id="GO:0061863">
    <property type="term" value="F:microtubule plus end polymerase"/>
    <property type="evidence" value="ECO:0007669"/>
    <property type="project" value="InterPro"/>
</dbReference>
<keyword evidence="10" id="KW-0206">Cytoskeleton</keyword>
<dbReference type="PROSITE" id="PS50077">
    <property type="entry name" value="HEAT_REPEAT"/>
    <property type="match status" value="1"/>
</dbReference>
<dbReference type="GO" id="GO:0000922">
    <property type="term" value="C:spindle pole"/>
    <property type="evidence" value="ECO:0007669"/>
    <property type="project" value="UniProtKB-SubCell"/>
</dbReference>
<dbReference type="FunFam" id="1.25.10.10:FF:000068">
    <property type="entry name" value="cytoskeleton-associated protein 5 isoform X1"/>
    <property type="match status" value="1"/>
</dbReference>
<keyword evidence="12" id="KW-0137">Centromere</keyword>
<feature type="region of interest" description="Disordered" evidence="17">
    <location>
        <begin position="1380"/>
        <end position="1402"/>
    </location>
</feature>
<reference evidence="19" key="3">
    <citation type="submission" date="2025-09" db="UniProtKB">
        <authorList>
            <consortium name="Ensembl"/>
        </authorList>
    </citation>
    <scope>IDENTIFICATION</scope>
</reference>
<evidence type="ECO:0000256" key="17">
    <source>
        <dbReference type="SAM" id="MobiDB-lite"/>
    </source>
</evidence>
<feature type="compositionally biased region" description="Acidic residues" evidence="17">
    <location>
        <begin position="788"/>
        <end position="800"/>
    </location>
</feature>
<dbReference type="GO" id="GO:0005813">
    <property type="term" value="C:centrosome"/>
    <property type="evidence" value="ECO:0007669"/>
    <property type="project" value="UniProtKB-SubCell"/>
</dbReference>
<dbReference type="SUPFAM" id="SSF48371">
    <property type="entry name" value="ARM repeat"/>
    <property type="match status" value="2"/>
</dbReference>
<keyword evidence="8" id="KW-0498">Mitosis</keyword>
<evidence type="ECO:0000256" key="14">
    <source>
        <dbReference type="ARBA" id="ARBA00054737"/>
    </source>
</evidence>
<dbReference type="Pfam" id="PF12348">
    <property type="entry name" value="CLASP_N"/>
    <property type="match status" value="1"/>
</dbReference>
<feature type="domain" description="TOG" evidence="18">
    <location>
        <begin position="264"/>
        <end position="502"/>
    </location>
</feature>
<evidence type="ECO:0000256" key="7">
    <source>
        <dbReference type="ARBA" id="ARBA00022737"/>
    </source>
</evidence>
<feature type="repeat" description="HEAT" evidence="16">
    <location>
        <begin position="435"/>
        <end position="473"/>
    </location>
</feature>
<dbReference type="Gene3D" id="1.25.10.10">
    <property type="entry name" value="Leucine-rich Repeat Variant"/>
    <property type="match status" value="5"/>
</dbReference>
<feature type="region of interest" description="Disordered" evidence="17">
    <location>
        <begin position="766"/>
        <end position="802"/>
    </location>
</feature>
<dbReference type="PANTHER" id="PTHR12609">
    <property type="entry name" value="MICROTUBULE ASSOCIATED PROTEIN XMAP215"/>
    <property type="match status" value="1"/>
</dbReference>
<evidence type="ECO:0000256" key="12">
    <source>
        <dbReference type="ARBA" id="ARBA00023328"/>
    </source>
</evidence>
<reference evidence="19 20" key="1">
    <citation type="journal article" date="2020" name="Nat. Commun.">
        <title>Donkey genomes provide new insights into domestication and selection for coat color.</title>
        <authorList>
            <person name="Wang"/>
            <person name="C."/>
            <person name="Li"/>
            <person name="H."/>
            <person name="Guo"/>
            <person name="Y."/>
            <person name="Huang"/>
            <person name="J."/>
            <person name="Sun"/>
            <person name="Y."/>
            <person name="Min"/>
            <person name="J."/>
            <person name="Wang"/>
            <person name="J."/>
            <person name="Fang"/>
            <person name="X."/>
            <person name="Zhao"/>
            <person name="Z."/>
            <person name="Wang"/>
            <person name="S."/>
            <person name="Zhang"/>
            <person name="Y."/>
            <person name="Liu"/>
            <person name="Q."/>
            <person name="Jiang"/>
            <person name="Q."/>
            <person name="Wang"/>
            <person name="X."/>
            <person name="Guo"/>
            <person name="Y."/>
            <person name="Yang"/>
            <person name="C."/>
            <person name="Wang"/>
            <person name="Y."/>
            <person name="Tian"/>
            <person name="F."/>
            <person name="Zhuang"/>
            <person name="G."/>
            <person name="Fan"/>
            <person name="Y."/>
            <person name="Gao"/>
            <person name="Q."/>
            <person name="Li"/>
            <person name="Y."/>
            <person name="Ju"/>
            <person name="Z."/>
            <person name="Li"/>
            <person name="J."/>
            <person name="Li"/>
            <person name="R."/>
            <person name="Hou"/>
            <person name="M."/>
            <person name="Yang"/>
            <person name="G."/>
            <person name="Liu"/>
            <person name="G."/>
            <person name="Liu"/>
            <person name="W."/>
            <person name="Guo"/>
            <person name="J."/>
            <person name="Pan"/>
            <person name="S."/>
            <person name="Fan"/>
            <person name="G."/>
            <person name="Zhang"/>
            <person name="W."/>
            <person name="Zhang"/>
            <person name="R."/>
            <person name="Yu"/>
            <person name="J."/>
            <person name="Zhang"/>
            <person name="X."/>
            <person name="Yin"/>
            <person name="Q."/>
            <person name="Ji"/>
            <person name="C."/>
            <person name="Jin"/>
            <person name="Y."/>
            <person name="Yue"/>
            <person name="G."/>
            <person name="Liu"/>
            <person name="M."/>
            <person name="Xu"/>
            <person name="J."/>
            <person name="Liu"/>
            <person name="S."/>
            <person name="Jordana"/>
            <person name="J."/>
            <person name="Noce"/>
            <person name="A."/>
            <person name="Amills"/>
            <person name="M."/>
            <person name="Wu"/>
            <person name="D.D."/>
            <person name="Li"/>
            <person name="S."/>
            <person name="Zhou"/>
            <person name="X. and Zhong"/>
            <person name="J."/>
        </authorList>
    </citation>
    <scope>NUCLEOTIDE SEQUENCE [LARGE SCALE GENOMIC DNA]</scope>
</reference>
<dbReference type="InterPro" id="IPR016024">
    <property type="entry name" value="ARM-type_fold"/>
</dbReference>
<dbReference type="InterPro" id="IPR048491">
    <property type="entry name" value="XMAP215_CLASP_TOG"/>
</dbReference>
<dbReference type="InterPro" id="IPR034085">
    <property type="entry name" value="TOG"/>
</dbReference>
<dbReference type="FunFam" id="1.25.10.10:FF:000019">
    <property type="entry name" value="Cytoskeleton-associated protein 5"/>
    <property type="match status" value="1"/>
</dbReference>
<feature type="compositionally biased region" description="Basic and acidic residues" evidence="17">
    <location>
        <begin position="1943"/>
        <end position="1956"/>
    </location>
</feature>
<keyword evidence="11" id="KW-0131">Cell cycle</keyword>
<dbReference type="Pfam" id="PF21041">
    <property type="entry name" value="XMAP215_CLASP_TOG"/>
    <property type="match status" value="3"/>
</dbReference>
<keyword evidence="7" id="KW-0677">Repeat</keyword>
<evidence type="ECO:0000256" key="5">
    <source>
        <dbReference type="ARBA" id="ARBA00022490"/>
    </source>
</evidence>
<evidence type="ECO:0000256" key="9">
    <source>
        <dbReference type="ARBA" id="ARBA00022838"/>
    </source>
</evidence>
<comment type="similarity">
    <text evidence="13">Belongs to the TOG/XMAP215 family.</text>
</comment>
<feature type="region of interest" description="Disordered" evidence="17">
    <location>
        <begin position="1908"/>
        <end position="1991"/>
    </location>
</feature>
<feature type="domain" description="TOG" evidence="18">
    <location>
        <begin position="1"/>
        <end position="227"/>
    </location>
</feature>
<protein>
    <recommendedName>
        <fullName evidence="15">Cytoskeleton-associated protein 5</fullName>
    </recommendedName>
</protein>
<evidence type="ECO:0000256" key="13">
    <source>
        <dbReference type="ARBA" id="ARBA00025722"/>
    </source>
</evidence>
<dbReference type="GO" id="GO:0051010">
    <property type="term" value="F:microtubule plus-end binding"/>
    <property type="evidence" value="ECO:0007669"/>
    <property type="project" value="InterPro"/>
</dbReference>
<evidence type="ECO:0000256" key="3">
    <source>
        <dbReference type="ARBA" id="ARBA00004647"/>
    </source>
</evidence>
<proteinExistence type="inferred from homology"/>
<accession>A0A8C4MF02</accession>
<gene>
    <name evidence="19" type="primary">CKAP5</name>
</gene>
<dbReference type="InterPro" id="IPR024395">
    <property type="entry name" value="CLASP_N_dom"/>
</dbReference>
<name>A0A8C4MF02_EQUAS</name>
<evidence type="ECO:0000259" key="18">
    <source>
        <dbReference type="SMART" id="SM01349"/>
    </source>
</evidence>
<keyword evidence="9" id="KW-0995">Kinetochore</keyword>
<dbReference type="FunFam" id="1.25.10.10:FF:000063">
    <property type="entry name" value="Putative cytoskeleton-associated protein 5"/>
    <property type="match status" value="1"/>
</dbReference>